<dbReference type="EMBL" id="JACOPL010000006">
    <property type="protein sequence ID" value="MBC5725366.1"/>
    <property type="molecule type" value="Genomic_DNA"/>
</dbReference>
<feature type="domain" description="SLH" evidence="4">
    <location>
        <begin position="86"/>
        <end position="148"/>
    </location>
</feature>
<dbReference type="AlphaFoldDB" id="A0A923LU55"/>
<evidence type="ECO:0000256" key="2">
    <source>
        <dbReference type="SAM" id="MobiDB-lite"/>
    </source>
</evidence>
<evidence type="ECO:0000256" key="3">
    <source>
        <dbReference type="SAM" id="SignalP"/>
    </source>
</evidence>
<name>A0A923LU55_9FIRM</name>
<dbReference type="InterPro" id="IPR001119">
    <property type="entry name" value="SLH_dom"/>
</dbReference>
<dbReference type="SUPFAM" id="SSF55797">
    <property type="entry name" value="PR-1-like"/>
    <property type="match status" value="1"/>
</dbReference>
<dbReference type="InterPro" id="IPR051465">
    <property type="entry name" value="Cell_Envelope_Struct_Comp"/>
</dbReference>
<dbReference type="Gene3D" id="3.40.33.10">
    <property type="entry name" value="CAP"/>
    <property type="match status" value="1"/>
</dbReference>
<evidence type="ECO:0000313" key="6">
    <source>
        <dbReference type="Proteomes" id="UP000606499"/>
    </source>
</evidence>
<evidence type="ECO:0000256" key="1">
    <source>
        <dbReference type="ARBA" id="ARBA00022737"/>
    </source>
</evidence>
<organism evidence="5 6">
    <name type="scientific">Agathobaculum faecis</name>
    <dbReference type="NCBI Taxonomy" id="2763013"/>
    <lineage>
        <taxon>Bacteria</taxon>
        <taxon>Bacillati</taxon>
        <taxon>Bacillota</taxon>
        <taxon>Clostridia</taxon>
        <taxon>Eubacteriales</taxon>
        <taxon>Butyricicoccaceae</taxon>
        <taxon>Agathobaculum</taxon>
    </lineage>
</organism>
<dbReference type="Proteomes" id="UP000606499">
    <property type="component" value="Unassembled WGS sequence"/>
</dbReference>
<dbReference type="InterPro" id="IPR035940">
    <property type="entry name" value="CAP_sf"/>
</dbReference>
<dbReference type="Pfam" id="PF00395">
    <property type="entry name" value="SLH"/>
    <property type="match status" value="3"/>
</dbReference>
<dbReference type="CDD" id="cd05379">
    <property type="entry name" value="CAP_bacterial"/>
    <property type="match status" value="1"/>
</dbReference>
<feature type="signal peptide" evidence="3">
    <location>
        <begin position="1"/>
        <end position="20"/>
    </location>
</feature>
<proteinExistence type="predicted"/>
<feature type="region of interest" description="Disordered" evidence="2">
    <location>
        <begin position="212"/>
        <end position="251"/>
    </location>
</feature>
<comment type="caution">
    <text evidence="5">The sequence shown here is derived from an EMBL/GenBank/DDBJ whole genome shotgun (WGS) entry which is preliminary data.</text>
</comment>
<dbReference type="RefSeq" id="WP_107631380.1">
    <property type="nucleotide sequence ID" value="NZ_JACOPL010000006.1"/>
</dbReference>
<dbReference type="InterPro" id="IPR014044">
    <property type="entry name" value="CAP_dom"/>
</dbReference>
<gene>
    <name evidence="5" type="ORF">H8S45_07825</name>
</gene>
<keyword evidence="3" id="KW-0732">Signal</keyword>
<keyword evidence="6" id="KW-1185">Reference proteome</keyword>
<evidence type="ECO:0000313" key="5">
    <source>
        <dbReference type="EMBL" id="MBC5725366.1"/>
    </source>
</evidence>
<dbReference type="Pfam" id="PF00188">
    <property type="entry name" value="CAP"/>
    <property type="match status" value="1"/>
</dbReference>
<protein>
    <submittedName>
        <fullName evidence="5">S-layer homology domain-containing protein</fullName>
    </submittedName>
</protein>
<evidence type="ECO:0000259" key="4">
    <source>
        <dbReference type="PROSITE" id="PS51272"/>
    </source>
</evidence>
<dbReference type="PANTHER" id="PTHR43308">
    <property type="entry name" value="OUTER MEMBRANE PROTEIN ALPHA-RELATED"/>
    <property type="match status" value="1"/>
</dbReference>
<feature type="domain" description="SLH" evidence="4">
    <location>
        <begin position="22"/>
        <end position="85"/>
    </location>
</feature>
<reference evidence="5" key="1">
    <citation type="submission" date="2020-08" db="EMBL/GenBank/DDBJ databases">
        <title>Genome public.</title>
        <authorList>
            <person name="Liu C."/>
            <person name="Sun Q."/>
        </authorList>
    </citation>
    <scope>NUCLEOTIDE SEQUENCE</scope>
    <source>
        <strain evidence="5">NSJ-28</strain>
    </source>
</reference>
<accession>A0A923LU55</accession>
<keyword evidence="1" id="KW-0677">Repeat</keyword>
<sequence length="395" mass="43192">MKKQIVSILCAAAVTCSAGAASVSDLSDVRPSDWYYDAVNHVFENGLMNGTSDTAFSPNATTSRGMIVTILYRLAGTPDMPESSWGYPYADVDAAAYYGTPVYWARMNSLVTGYSDEQFGPNDAVTREQLAAILYRYADSLGLDTDTGFIPDKYYDFSDYQTVSRYASQAMNWCVNKGIINGSDGKLNPQGTATRAEAATMLMNAESILQAGSGTETPDKTPAPEDNTGNEPAGDHETVTDETSQRPTGKSAVDEYGGYWDYDLANATFDAINGLREQNGLDRLAYSLQVQEWADIRSRELWIVDERDGDISHTRPDGSMFATVGKGCNTENALLGILPIDAQENLNKWYASPGHRENMLNTRSKTAAVSLYVQGEKVYAVQLFNILSAEELNQL</sequence>
<dbReference type="PROSITE" id="PS51272">
    <property type="entry name" value="SLH"/>
    <property type="match status" value="3"/>
</dbReference>
<feature type="domain" description="SLH" evidence="4">
    <location>
        <begin position="154"/>
        <end position="216"/>
    </location>
</feature>
<feature type="chain" id="PRO_5037357855" evidence="3">
    <location>
        <begin position="21"/>
        <end position="395"/>
    </location>
</feature>